<evidence type="ECO:0000313" key="2">
    <source>
        <dbReference type="EMBL" id="KAJ5121166.1"/>
    </source>
</evidence>
<protein>
    <submittedName>
        <fullName evidence="2">Uncharacterized protein</fullName>
    </submittedName>
</protein>
<feature type="region of interest" description="Disordered" evidence="1">
    <location>
        <begin position="84"/>
        <end position="104"/>
    </location>
</feature>
<dbReference type="EMBL" id="JAPQKL010000007">
    <property type="protein sequence ID" value="KAJ5121166.1"/>
    <property type="molecule type" value="Genomic_DNA"/>
</dbReference>
<proteinExistence type="predicted"/>
<feature type="compositionally biased region" description="Basic and acidic residues" evidence="1">
    <location>
        <begin position="93"/>
        <end position="104"/>
    </location>
</feature>
<name>A0A9W9GJ49_9EURO</name>
<comment type="caution">
    <text evidence="2">The sequence shown here is derived from an EMBL/GenBank/DDBJ whole genome shotgun (WGS) entry which is preliminary data.</text>
</comment>
<accession>A0A9W9GJ49</accession>
<reference evidence="2" key="2">
    <citation type="journal article" date="2023" name="IMA Fungus">
        <title>Comparative genomic study of the Penicillium genus elucidates a diverse pangenome and 15 lateral gene transfer events.</title>
        <authorList>
            <person name="Petersen C."/>
            <person name="Sorensen T."/>
            <person name="Nielsen M.R."/>
            <person name="Sondergaard T.E."/>
            <person name="Sorensen J.L."/>
            <person name="Fitzpatrick D.A."/>
            <person name="Frisvad J.C."/>
            <person name="Nielsen K.L."/>
        </authorList>
    </citation>
    <scope>NUCLEOTIDE SEQUENCE</scope>
    <source>
        <strain evidence="2">IBT 22155</strain>
    </source>
</reference>
<dbReference type="AlphaFoldDB" id="A0A9W9GJ49"/>
<dbReference type="Proteomes" id="UP001149079">
    <property type="component" value="Unassembled WGS sequence"/>
</dbReference>
<evidence type="ECO:0000256" key="1">
    <source>
        <dbReference type="SAM" id="MobiDB-lite"/>
    </source>
</evidence>
<evidence type="ECO:0000313" key="3">
    <source>
        <dbReference type="Proteomes" id="UP001149079"/>
    </source>
</evidence>
<sequence length="104" mass="11651">MENISGHARDDPGSSELERPSIGAQDNRLAKALTSIALSILYLSVIIREIPPHTELPIERKVDLWNNWDFPLTILLASWWPQENGVDSGSQEDPPKVPERRLAA</sequence>
<dbReference type="RefSeq" id="XP_056517670.1">
    <property type="nucleotide sequence ID" value="XM_056669871.1"/>
</dbReference>
<feature type="compositionally biased region" description="Basic and acidic residues" evidence="1">
    <location>
        <begin position="7"/>
        <end position="19"/>
    </location>
</feature>
<dbReference type="GeneID" id="81409041"/>
<organism evidence="2 3">
    <name type="scientific">Penicillium bovifimosum</name>
    <dbReference type="NCBI Taxonomy" id="126998"/>
    <lineage>
        <taxon>Eukaryota</taxon>
        <taxon>Fungi</taxon>
        <taxon>Dikarya</taxon>
        <taxon>Ascomycota</taxon>
        <taxon>Pezizomycotina</taxon>
        <taxon>Eurotiomycetes</taxon>
        <taxon>Eurotiomycetidae</taxon>
        <taxon>Eurotiales</taxon>
        <taxon>Aspergillaceae</taxon>
        <taxon>Penicillium</taxon>
    </lineage>
</organism>
<keyword evidence="3" id="KW-1185">Reference proteome</keyword>
<reference evidence="2" key="1">
    <citation type="submission" date="2022-11" db="EMBL/GenBank/DDBJ databases">
        <authorList>
            <person name="Petersen C."/>
        </authorList>
    </citation>
    <scope>NUCLEOTIDE SEQUENCE</scope>
    <source>
        <strain evidence="2">IBT 22155</strain>
    </source>
</reference>
<gene>
    <name evidence="2" type="ORF">N7515_009127</name>
</gene>
<feature type="region of interest" description="Disordered" evidence="1">
    <location>
        <begin position="1"/>
        <end position="22"/>
    </location>
</feature>